<dbReference type="SUPFAM" id="SSF81296">
    <property type="entry name" value="E set domains"/>
    <property type="match status" value="1"/>
</dbReference>
<reference evidence="19 20" key="1">
    <citation type="submission" date="2018-08" db="EMBL/GenBank/DDBJ databases">
        <title>Actinomadura spongicola sp. nov., isolated from marine sponge Leucetta chagosensis.</title>
        <authorList>
            <person name="Li L."/>
            <person name="Lin H.W."/>
        </authorList>
    </citation>
    <scope>NUCLEOTIDE SEQUENCE [LARGE SCALE GENOMIC DNA]</scope>
    <source>
        <strain evidence="19 20">LHW52907</strain>
    </source>
</reference>
<dbReference type="UniPathway" id="UPA00299"/>
<dbReference type="InterPro" id="IPR006047">
    <property type="entry name" value="GH13_cat_dom"/>
</dbReference>
<comment type="caution">
    <text evidence="19">The sequence shown here is derived from an EMBL/GenBank/DDBJ whole genome shotgun (WGS) entry which is preliminary data.</text>
</comment>
<protein>
    <recommendedName>
        <fullName evidence="5 13">Malto-oligosyltrehalose trehalohydrolase</fullName>
        <shortName evidence="14">MTHase</shortName>
        <ecNumber evidence="4 13">3.2.1.141</ecNumber>
    </recommendedName>
    <alternativeName>
        <fullName evidence="11 14">4-alpha-D-((1-&gt;4)-alpha-D-glucano)trehalose trehalohydrolase</fullName>
    </alternativeName>
    <alternativeName>
        <fullName evidence="10 14">Maltooligosyl trehalose trehalohydrolase</fullName>
    </alternativeName>
</protein>
<dbReference type="CDD" id="cd11325">
    <property type="entry name" value="AmyAc_GTHase"/>
    <property type="match status" value="1"/>
</dbReference>
<dbReference type="InterPro" id="IPR014756">
    <property type="entry name" value="Ig_E-set"/>
</dbReference>
<feature type="binding site" evidence="16">
    <location>
        <begin position="246"/>
        <end position="251"/>
    </location>
    <ligand>
        <name>substrate</name>
    </ligand>
</feature>
<evidence type="ECO:0000256" key="10">
    <source>
        <dbReference type="ARBA" id="ARBA00032057"/>
    </source>
</evidence>
<dbReference type="Proteomes" id="UP000262882">
    <property type="component" value="Unassembled WGS sequence"/>
</dbReference>
<gene>
    <name evidence="19" type="primary">treZ</name>
    <name evidence="19" type="ORF">D0T12_07105</name>
</gene>
<evidence type="ECO:0000256" key="2">
    <source>
        <dbReference type="ARBA" id="ARBA00005199"/>
    </source>
</evidence>
<dbReference type="GO" id="GO:0005737">
    <property type="term" value="C:cytoplasm"/>
    <property type="evidence" value="ECO:0007669"/>
    <property type="project" value="UniProtKB-SubCell"/>
</dbReference>
<evidence type="ECO:0000259" key="18">
    <source>
        <dbReference type="SMART" id="SM00642"/>
    </source>
</evidence>
<sequence>MSTRFEVWAPFADRVDVVTGGTRRHPMNRRHPGWWWADVQDAAHGTDYGFVLDGTDEVLPDPRSPWQPNGVHGQSRIYDHDRFSWTDQHWHGRPLPGSVLYEMHVGTFTPEGTFDAAVERLDHLVALGVDAVELLPVAAFPGRRGWGYDGVHLWAPHEPYGGPDGLKRFVDAAHARGLAVVLDVVYNHLGPDGNRLASYGPYFTDSHTTPWGEAVNFDQEGSDEVRAFVVRNALMWLRDYHFDGLRLDAVHAITDHSAVHILEELAGAVAGLSAHLGRELFLIAESDLNDPRLVTSREAGGHGMDAQWSDDFHHALHAALTGERQGYYCDFGSLETLRKALTNVFVHDGTMSTYRGRHHGRPVDVHKTPAHRFIGFLQNHDQIGNRAAGDRLGAVLESARIAPSMLKVGAALFLLAPFTPMLFMGEEWGASTPWCYFTDHQDPELARAVTEGRRREFARHAWTGAVPDPQAVETFRRSVLDWTEPDRPHHRDLLEWHRSLLALRRSRPELNDPRLTGTTVDTGTETLGDRWLIMWRGGVCVAANLGETPIDLPIAPPAPEPGAPRRRLLLASNPAIHLHEDSTGNSDAARVELPGASVAVLGRESGFPTP</sequence>
<dbReference type="InterPro" id="IPR004193">
    <property type="entry name" value="Glyco_hydro_13_N"/>
</dbReference>
<dbReference type="SMART" id="SM00642">
    <property type="entry name" value="Aamy"/>
    <property type="match status" value="1"/>
</dbReference>
<dbReference type="Gene3D" id="2.60.40.10">
    <property type="entry name" value="Immunoglobulins"/>
    <property type="match status" value="1"/>
</dbReference>
<keyword evidence="20" id="KW-1185">Reference proteome</keyword>
<dbReference type="RefSeq" id="WP_117398644.1">
    <property type="nucleotide sequence ID" value="NZ_QVNQ01000002.1"/>
</dbReference>
<feature type="active site" description="Nucleophile" evidence="15">
    <location>
        <position position="248"/>
    </location>
</feature>
<evidence type="ECO:0000256" key="7">
    <source>
        <dbReference type="ARBA" id="ARBA00022801"/>
    </source>
</evidence>
<keyword evidence="7 14" id="KW-0378">Hydrolase</keyword>
<dbReference type="GO" id="GO:0033942">
    <property type="term" value="F:4-alpha-D-(1-&gt;4)-alpha-D-glucanotrehalose trehalohydrolase activity"/>
    <property type="evidence" value="ECO:0007669"/>
    <property type="project" value="UniProtKB-EC"/>
</dbReference>
<evidence type="ECO:0000256" key="17">
    <source>
        <dbReference type="PIRSR" id="PIRSR006337-3"/>
    </source>
</evidence>
<evidence type="ECO:0000256" key="6">
    <source>
        <dbReference type="ARBA" id="ARBA00022490"/>
    </source>
</evidence>
<dbReference type="PIRSF" id="PIRSF006337">
    <property type="entry name" value="Trehalose_TreZ"/>
    <property type="match status" value="1"/>
</dbReference>
<dbReference type="InterPro" id="IPR012768">
    <property type="entry name" value="Trehalose_TreZ"/>
</dbReference>
<evidence type="ECO:0000256" key="1">
    <source>
        <dbReference type="ARBA" id="ARBA00004496"/>
    </source>
</evidence>
<name>A0A372GLT3_9ACTN</name>
<evidence type="ECO:0000256" key="15">
    <source>
        <dbReference type="PIRSR" id="PIRSR006337-1"/>
    </source>
</evidence>
<accession>A0A372GLT3</accession>
<dbReference type="AlphaFoldDB" id="A0A372GLT3"/>
<evidence type="ECO:0000256" key="5">
    <source>
        <dbReference type="ARBA" id="ARBA00015938"/>
    </source>
</evidence>
<evidence type="ECO:0000256" key="8">
    <source>
        <dbReference type="ARBA" id="ARBA00023277"/>
    </source>
</evidence>
<feature type="binding site" evidence="16">
    <location>
        <begin position="380"/>
        <end position="385"/>
    </location>
    <ligand>
        <name>substrate</name>
    </ligand>
</feature>
<feature type="domain" description="Glycosyl hydrolase family 13 catalytic" evidence="18">
    <location>
        <begin position="81"/>
        <end position="453"/>
    </location>
</feature>
<keyword evidence="9 14" id="KW-0326">Glycosidase</keyword>
<feature type="binding site" evidence="16">
    <location>
        <begin position="310"/>
        <end position="314"/>
    </location>
    <ligand>
        <name>substrate</name>
    </ligand>
</feature>
<dbReference type="OrthoDB" id="9800174at2"/>
<dbReference type="EMBL" id="QVNQ01000002">
    <property type="protein sequence ID" value="RFS86357.1"/>
    <property type="molecule type" value="Genomic_DNA"/>
</dbReference>
<dbReference type="NCBIfam" id="TIGR02402">
    <property type="entry name" value="trehalose_TreZ"/>
    <property type="match status" value="1"/>
</dbReference>
<evidence type="ECO:0000313" key="20">
    <source>
        <dbReference type="Proteomes" id="UP000262882"/>
    </source>
</evidence>
<dbReference type="Gene3D" id="1.10.10.760">
    <property type="entry name" value="E-set domains of sugar-utilizing enzymes"/>
    <property type="match status" value="1"/>
</dbReference>
<dbReference type="Pfam" id="PF02922">
    <property type="entry name" value="CBM_48"/>
    <property type="match status" value="1"/>
</dbReference>
<dbReference type="GO" id="GO:0005992">
    <property type="term" value="P:trehalose biosynthetic process"/>
    <property type="evidence" value="ECO:0007669"/>
    <property type="project" value="UniProtKB-UniRule"/>
</dbReference>
<keyword evidence="6" id="KW-0963">Cytoplasm</keyword>
<evidence type="ECO:0000256" key="16">
    <source>
        <dbReference type="PIRSR" id="PIRSR006337-2"/>
    </source>
</evidence>
<evidence type="ECO:0000256" key="3">
    <source>
        <dbReference type="ARBA" id="ARBA00008061"/>
    </source>
</evidence>
<dbReference type="Gene3D" id="3.20.20.80">
    <property type="entry name" value="Glycosidases"/>
    <property type="match status" value="1"/>
</dbReference>
<evidence type="ECO:0000313" key="19">
    <source>
        <dbReference type="EMBL" id="RFS86357.1"/>
    </source>
</evidence>
<dbReference type="SUPFAM" id="SSF51445">
    <property type="entry name" value="(Trans)glycosidases"/>
    <property type="match status" value="1"/>
</dbReference>
<dbReference type="Pfam" id="PF00128">
    <property type="entry name" value="Alpha-amylase"/>
    <property type="match status" value="1"/>
</dbReference>
<dbReference type="PANTHER" id="PTHR43651:SF11">
    <property type="entry name" value="MALTO-OLIGOSYLTREHALOSE TREHALOHYDROLASE"/>
    <property type="match status" value="1"/>
</dbReference>
<evidence type="ECO:0000256" key="14">
    <source>
        <dbReference type="PIRNR" id="PIRNR006337"/>
    </source>
</evidence>
<feature type="active site" description="Proton donor" evidence="15">
    <location>
        <position position="285"/>
    </location>
</feature>
<comment type="subcellular location">
    <subcellularLocation>
        <location evidence="1 15">Cytoplasm</location>
    </subcellularLocation>
</comment>
<evidence type="ECO:0000256" key="12">
    <source>
        <dbReference type="ARBA" id="ARBA00034013"/>
    </source>
</evidence>
<evidence type="ECO:0000256" key="11">
    <source>
        <dbReference type="ARBA" id="ARBA00033284"/>
    </source>
</evidence>
<dbReference type="PANTHER" id="PTHR43651">
    <property type="entry name" value="1,4-ALPHA-GLUCAN-BRANCHING ENZYME"/>
    <property type="match status" value="1"/>
</dbReference>
<dbReference type="CDD" id="cd02853">
    <property type="entry name" value="E_set_MTHase_like_N"/>
    <property type="match status" value="1"/>
</dbReference>
<evidence type="ECO:0000256" key="13">
    <source>
        <dbReference type="NCBIfam" id="TIGR02402"/>
    </source>
</evidence>
<comment type="catalytic activity">
    <reaction evidence="12 14">
        <text>hydrolysis of (1-&gt;4)-alpha-D-glucosidic linkage in 4-alpha-D-[(1-&gt;4)-alpha-D-glucanosyl]n trehalose to yield trehalose and (1-&gt;4)-alpha-D-glucan.</text>
        <dbReference type="EC" id="3.2.1.141"/>
    </reaction>
</comment>
<comment type="similarity">
    <text evidence="3 14">Belongs to the glycosyl hydrolase 13 family.</text>
</comment>
<dbReference type="InterPro" id="IPR017853">
    <property type="entry name" value="GH"/>
</dbReference>
<feature type="site" description="Transition state stabilizer" evidence="17">
    <location>
        <position position="381"/>
    </location>
</feature>
<evidence type="ECO:0000256" key="4">
    <source>
        <dbReference type="ARBA" id="ARBA00012268"/>
    </source>
</evidence>
<dbReference type="InterPro" id="IPR013783">
    <property type="entry name" value="Ig-like_fold"/>
</dbReference>
<organism evidence="19 20">
    <name type="scientific">Actinomadura spongiicola</name>
    <dbReference type="NCBI Taxonomy" id="2303421"/>
    <lineage>
        <taxon>Bacteria</taxon>
        <taxon>Bacillati</taxon>
        <taxon>Actinomycetota</taxon>
        <taxon>Actinomycetes</taxon>
        <taxon>Streptosporangiales</taxon>
        <taxon>Thermomonosporaceae</taxon>
        <taxon>Actinomadura</taxon>
    </lineage>
</organism>
<evidence type="ECO:0000256" key="9">
    <source>
        <dbReference type="ARBA" id="ARBA00023295"/>
    </source>
</evidence>
<dbReference type="EC" id="3.2.1.141" evidence="4 13"/>
<keyword evidence="8" id="KW-0119">Carbohydrate metabolism</keyword>
<proteinExistence type="inferred from homology"/>
<comment type="pathway">
    <text evidence="2 14">Glycan biosynthesis; trehalose biosynthesis.</text>
</comment>
<dbReference type="InterPro" id="IPR044901">
    <property type="entry name" value="Trehalose_TreZ_E-set_sf"/>
</dbReference>